<feature type="domain" description="HTH lysR-type" evidence="5">
    <location>
        <begin position="1"/>
        <end position="58"/>
    </location>
</feature>
<dbReference type="Gene3D" id="1.10.10.10">
    <property type="entry name" value="Winged helix-like DNA-binding domain superfamily/Winged helix DNA-binding domain"/>
    <property type="match status" value="1"/>
</dbReference>
<name>A0A2Z2NN15_9GAMM</name>
<evidence type="ECO:0000313" key="6">
    <source>
        <dbReference type="EMBL" id="ASJ72852.1"/>
    </source>
</evidence>
<evidence type="ECO:0000259" key="5">
    <source>
        <dbReference type="PROSITE" id="PS50931"/>
    </source>
</evidence>
<evidence type="ECO:0000256" key="2">
    <source>
        <dbReference type="ARBA" id="ARBA00023015"/>
    </source>
</evidence>
<evidence type="ECO:0000313" key="7">
    <source>
        <dbReference type="Proteomes" id="UP000250079"/>
    </source>
</evidence>
<sequence>MSIRLLKTLIAVEKYGKFSAAGEAVCVSHAAVSQQMQSLEEKWQVKLFDRTRRTPELTPVGRALVARAREVVFDYDGLVESVIGDHGIRGELLLGAVPTTLTGLVPLAASRLKQEYPQLHVRVIPGLTNELIRMLERGSIDAAIVSSPNVIQKTFSWNLLAVEPLELLASQETDSDDPMELLQTNSFIRFSRDAVVGELIEAWLESQGITVTDSMELESLEAISSMVLSNLGVSIVPRRCVLNMNPLPLKRLALTHNPPSRQLGLLYRRDSTKCIVLDEVLRVLLGAVKTGQFLPPHLQTD</sequence>
<dbReference type="InterPro" id="IPR000847">
    <property type="entry name" value="LysR_HTH_N"/>
</dbReference>
<keyword evidence="7" id="KW-1185">Reference proteome</keyword>
<evidence type="ECO:0000256" key="1">
    <source>
        <dbReference type="ARBA" id="ARBA00009437"/>
    </source>
</evidence>
<dbReference type="SUPFAM" id="SSF53850">
    <property type="entry name" value="Periplasmic binding protein-like II"/>
    <property type="match status" value="1"/>
</dbReference>
<dbReference type="Proteomes" id="UP000250079">
    <property type="component" value="Chromosome"/>
</dbReference>
<dbReference type="GO" id="GO:0005829">
    <property type="term" value="C:cytosol"/>
    <property type="evidence" value="ECO:0007669"/>
    <property type="project" value="TreeGrafter"/>
</dbReference>
<dbReference type="InterPro" id="IPR036388">
    <property type="entry name" value="WH-like_DNA-bd_sf"/>
</dbReference>
<evidence type="ECO:0000256" key="3">
    <source>
        <dbReference type="ARBA" id="ARBA00023125"/>
    </source>
</evidence>
<dbReference type="EMBL" id="CP018632">
    <property type="protein sequence ID" value="ASJ72852.1"/>
    <property type="molecule type" value="Genomic_DNA"/>
</dbReference>
<keyword evidence="3" id="KW-0238">DNA-binding</keyword>
<dbReference type="InterPro" id="IPR036390">
    <property type="entry name" value="WH_DNA-bd_sf"/>
</dbReference>
<dbReference type="RefSeq" id="WP_088918128.1">
    <property type="nucleotide sequence ID" value="NZ_CP018632.1"/>
</dbReference>
<dbReference type="GO" id="GO:0003700">
    <property type="term" value="F:DNA-binding transcription factor activity"/>
    <property type="evidence" value="ECO:0007669"/>
    <property type="project" value="InterPro"/>
</dbReference>
<comment type="similarity">
    <text evidence="1">Belongs to the LysR transcriptional regulatory family.</text>
</comment>
<keyword evidence="4" id="KW-0804">Transcription</keyword>
<dbReference type="InterPro" id="IPR050950">
    <property type="entry name" value="HTH-type_LysR_regulators"/>
</dbReference>
<protein>
    <submittedName>
        <fullName evidence="6">HTH-type transcriptional regulator CysL</fullName>
    </submittedName>
</protein>
<organism evidence="6 7">
    <name type="scientific">Granulosicoccus antarcticus IMCC3135</name>
    <dbReference type="NCBI Taxonomy" id="1192854"/>
    <lineage>
        <taxon>Bacteria</taxon>
        <taxon>Pseudomonadati</taxon>
        <taxon>Pseudomonadota</taxon>
        <taxon>Gammaproteobacteria</taxon>
        <taxon>Chromatiales</taxon>
        <taxon>Granulosicoccaceae</taxon>
        <taxon>Granulosicoccus</taxon>
    </lineage>
</organism>
<gene>
    <name evidence="6" type="primary">cysL_4</name>
    <name evidence="6" type="ORF">IMCC3135_13835</name>
</gene>
<dbReference type="Gene3D" id="3.40.190.10">
    <property type="entry name" value="Periplasmic binding protein-like II"/>
    <property type="match status" value="2"/>
</dbReference>
<dbReference type="KEGG" id="gai:IMCC3135_13835"/>
<dbReference type="InterPro" id="IPR005119">
    <property type="entry name" value="LysR_subst-bd"/>
</dbReference>
<dbReference type="GO" id="GO:0003677">
    <property type="term" value="F:DNA binding"/>
    <property type="evidence" value="ECO:0007669"/>
    <property type="project" value="UniProtKB-KW"/>
</dbReference>
<dbReference type="PROSITE" id="PS50931">
    <property type="entry name" value="HTH_LYSR"/>
    <property type="match status" value="1"/>
</dbReference>
<reference evidence="6 7" key="1">
    <citation type="submission" date="2016-12" db="EMBL/GenBank/DDBJ databases">
        <authorList>
            <person name="Song W.-J."/>
            <person name="Kurnit D.M."/>
        </authorList>
    </citation>
    <scope>NUCLEOTIDE SEQUENCE [LARGE SCALE GENOMIC DNA]</scope>
    <source>
        <strain evidence="6 7">IMCC3135</strain>
    </source>
</reference>
<dbReference type="Pfam" id="PF00126">
    <property type="entry name" value="HTH_1"/>
    <property type="match status" value="1"/>
</dbReference>
<evidence type="ECO:0000256" key="4">
    <source>
        <dbReference type="ARBA" id="ARBA00023163"/>
    </source>
</evidence>
<dbReference type="SUPFAM" id="SSF46785">
    <property type="entry name" value="Winged helix' DNA-binding domain"/>
    <property type="match status" value="1"/>
</dbReference>
<dbReference type="PANTHER" id="PTHR30419">
    <property type="entry name" value="HTH-TYPE TRANSCRIPTIONAL REGULATOR YBHD"/>
    <property type="match status" value="1"/>
</dbReference>
<dbReference type="OrthoDB" id="5964649at2"/>
<proteinExistence type="inferred from homology"/>
<keyword evidence="2" id="KW-0805">Transcription regulation</keyword>
<dbReference type="Pfam" id="PF03466">
    <property type="entry name" value="LysR_substrate"/>
    <property type="match status" value="1"/>
</dbReference>
<accession>A0A2Z2NN15</accession>
<dbReference type="AlphaFoldDB" id="A0A2Z2NN15"/>